<evidence type="ECO:0000256" key="1">
    <source>
        <dbReference type="SAM" id="MobiDB-lite"/>
    </source>
</evidence>
<protein>
    <submittedName>
        <fullName evidence="3">Uncharacterized protein</fullName>
    </submittedName>
</protein>
<accession>A0A1I8BA17</accession>
<name>A0A1I8BA17_MELHA</name>
<feature type="region of interest" description="Disordered" evidence="1">
    <location>
        <begin position="47"/>
        <end position="75"/>
    </location>
</feature>
<dbReference type="Proteomes" id="UP000095281">
    <property type="component" value="Unplaced"/>
</dbReference>
<keyword evidence="2" id="KW-1185">Reference proteome</keyword>
<sequence>MNTSFYPFSNRKASQCCTSSNSNGRWIHSREQKCIYGLPEINEFRLPQRSSTARPTAKIPTALSENSVGNNQNIK</sequence>
<proteinExistence type="predicted"/>
<dbReference type="AlphaFoldDB" id="A0A1I8BA17"/>
<feature type="compositionally biased region" description="Polar residues" evidence="1">
    <location>
        <begin position="63"/>
        <end position="75"/>
    </location>
</feature>
<evidence type="ECO:0000313" key="3">
    <source>
        <dbReference type="WBParaSite" id="MhA1_Contig174.frz3.gene27"/>
    </source>
</evidence>
<organism evidence="2 3">
    <name type="scientific">Meloidogyne hapla</name>
    <name type="common">Root-knot nematode worm</name>
    <dbReference type="NCBI Taxonomy" id="6305"/>
    <lineage>
        <taxon>Eukaryota</taxon>
        <taxon>Metazoa</taxon>
        <taxon>Ecdysozoa</taxon>
        <taxon>Nematoda</taxon>
        <taxon>Chromadorea</taxon>
        <taxon>Rhabditida</taxon>
        <taxon>Tylenchina</taxon>
        <taxon>Tylenchomorpha</taxon>
        <taxon>Tylenchoidea</taxon>
        <taxon>Meloidogynidae</taxon>
        <taxon>Meloidogyninae</taxon>
        <taxon>Meloidogyne</taxon>
    </lineage>
</organism>
<evidence type="ECO:0000313" key="2">
    <source>
        <dbReference type="Proteomes" id="UP000095281"/>
    </source>
</evidence>
<reference evidence="3" key="1">
    <citation type="submission" date="2016-11" db="UniProtKB">
        <authorList>
            <consortium name="WormBaseParasite"/>
        </authorList>
    </citation>
    <scope>IDENTIFICATION</scope>
</reference>
<dbReference type="WBParaSite" id="MhA1_Contig174.frz3.gene27">
    <property type="protein sequence ID" value="MhA1_Contig174.frz3.gene27"/>
    <property type="gene ID" value="MhA1_Contig174.frz3.gene27"/>
</dbReference>